<dbReference type="Proteomes" id="UP001152747">
    <property type="component" value="Unassembled WGS sequence"/>
</dbReference>
<feature type="chain" id="PRO_5040252364" evidence="2">
    <location>
        <begin position="27"/>
        <end position="248"/>
    </location>
</feature>
<feature type="region of interest" description="Disordered" evidence="1">
    <location>
        <begin position="27"/>
        <end position="128"/>
    </location>
</feature>
<dbReference type="EMBL" id="CANHGI010000004">
    <property type="protein sequence ID" value="CAI5448199.1"/>
    <property type="molecule type" value="Genomic_DNA"/>
</dbReference>
<reference evidence="3" key="1">
    <citation type="submission" date="2022-11" db="EMBL/GenBank/DDBJ databases">
        <authorList>
            <person name="Kikuchi T."/>
        </authorList>
    </citation>
    <scope>NUCLEOTIDE SEQUENCE</scope>
    <source>
        <strain evidence="3">PS1010</strain>
    </source>
</reference>
<evidence type="ECO:0000313" key="3">
    <source>
        <dbReference type="EMBL" id="CAI5448199.1"/>
    </source>
</evidence>
<accession>A0A9P1IPW1</accession>
<feature type="signal peptide" evidence="2">
    <location>
        <begin position="1"/>
        <end position="26"/>
    </location>
</feature>
<sequence length="248" mass="27704">MIAKSIFEIFAIVFFTTVALLTCCSSNEKQPSDKTQRNNNNNKAGKNRSKKKPMLLQRMPPAEQNKKIEDPTKVTGATQVKNENEKPKEMSKKESGNKDGKKEGGGGNGGAGEEGVKTKTQTIDVDTTHQNLDASKLPKLDKTMVENIHTPAVHDRATKIAIERAIIDPKHSRYGGNIDMLSVRSKTNKMDVFEKELENHKSEATVEVSKKDPNCRVKVREDKCLVFETNEVPTDDEEEEPQQQDPQV</sequence>
<evidence type="ECO:0000313" key="4">
    <source>
        <dbReference type="Proteomes" id="UP001152747"/>
    </source>
</evidence>
<proteinExistence type="predicted"/>
<evidence type="ECO:0000256" key="2">
    <source>
        <dbReference type="SAM" id="SignalP"/>
    </source>
</evidence>
<name>A0A9P1IPW1_9PELO</name>
<keyword evidence="4" id="KW-1185">Reference proteome</keyword>
<feature type="compositionally biased region" description="Acidic residues" evidence="1">
    <location>
        <begin position="233"/>
        <end position="242"/>
    </location>
</feature>
<feature type="compositionally biased region" description="Polar residues" evidence="1">
    <location>
        <begin position="118"/>
        <end position="128"/>
    </location>
</feature>
<comment type="caution">
    <text evidence="3">The sequence shown here is derived from an EMBL/GenBank/DDBJ whole genome shotgun (WGS) entry which is preliminary data.</text>
</comment>
<dbReference type="AlphaFoldDB" id="A0A9P1IPW1"/>
<gene>
    <name evidence="3" type="ORF">CAMP_LOCUS10836</name>
</gene>
<organism evidence="3 4">
    <name type="scientific">Caenorhabditis angaria</name>
    <dbReference type="NCBI Taxonomy" id="860376"/>
    <lineage>
        <taxon>Eukaryota</taxon>
        <taxon>Metazoa</taxon>
        <taxon>Ecdysozoa</taxon>
        <taxon>Nematoda</taxon>
        <taxon>Chromadorea</taxon>
        <taxon>Rhabditida</taxon>
        <taxon>Rhabditina</taxon>
        <taxon>Rhabditomorpha</taxon>
        <taxon>Rhabditoidea</taxon>
        <taxon>Rhabditidae</taxon>
        <taxon>Peloderinae</taxon>
        <taxon>Caenorhabditis</taxon>
    </lineage>
</organism>
<feature type="region of interest" description="Disordered" evidence="1">
    <location>
        <begin position="229"/>
        <end position="248"/>
    </location>
</feature>
<feature type="compositionally biased region" description="Basic and acidic residues" evidence="1">
    <location>
        <begin position="82"/>
        <end position="104"/>
    </location>
</feature>
<protein>
    <submittedName>
        <fullName evidence="3">Uncharacterized protein</fullName>
    </submittedName>
</protein>
<evidence type="ECO:0000256" key="1">
    <source>
        <dbReference type="SAM" id="MobiDB-lite"/>
    </source>
</evidence>
<keyword evidence="2" id="KW-0732">Signal</keyword>